<dbReference type="Proteomes" id="UP000749559">
    <property type="component" value="Unassembled WGS sequence"/>
</dbReference>
<feature type="domain" description="NADAR" evidence="2">
    <location>
        <begin position="339"/>
        <end position="485"/>
    </location>
</feature>
<accession>A0A8S4MXM3</accession>
<name>A0A8S4MXM3_OWEFU</name>
<sequence length="490" mass="56541">MPGKAKKARARNTTRHTRSSSEMSNDEGKVCDTEETDSEEAACTTPKGNPVVTDNVNISEEGRILIDRMECLSREITKQNSEFHDEMNVLRDDIRKNTNDMKNAFKEEISELKSGITYAQEVSEENKIKVEEHEECLKDIQIQSSSMSTAIKNMSYQYNKMYDELNTKLLDMNVYSRRSALHFQNIPEEDGENPGDVMKHFFVNRLKMSKDEVQNIRFERVHRIPLGPKEKYRFTRTMTVKFNWYQDRETVWGKRFSLKGSNIYVTESFPKEVEDNRRLLMPYFKKAKELKWKCAMIADTLIVKDERYKIGDIQKLPMELLNDNSSMRDLDTVFLYNSSTSPLGPDSCTPFECEGTMFRSVTQYLAYNRAIVMKDQRTADKVLQTSDPRQIRRLISEIRGSDGQSWRKVSDSHVIKATAIKFSVHKQIRALLMRTGSKTIGECNPHDMIMGTGCSLNDKTASDTSAWRGQNLGGNALMETRNHIRKIDKA</sequence>
<dbReference type="InterPro" id="IPR012816">
    <property type="entry name" value="NADAR"/>
</dbReference>
<dbReference type="OrthoDB" id="206452at2759"/>
<dbReference type="PANTHER" id="PTHR11505">
    <property type="entry name" value="L1 TRANSPOSABLE ELEMENT-RELATED"/>
    <property type="match status" value="1"/>
</dbReference>
<evidence type="ECO:0000313" key="3">
    <source>
        <dbReference type="EMBL" id="CAH1773540.1"/>
    </source>
</evidence>
<proteinExistence type="predicted"/>
<dbReference type="AlphaFoldDB" id="A0A8S4MXM3"/>
<dbReference type="InterPro" id="IPR037238">
    <property type="entry name" value="YbiA-like_sf"/>
</dbReference>
<evidence type="ECO:0000256" key="1">
    <source>
        <dbReference type="SAM" id="MobiDB-lite"/>
    </source>
</evidence>
<keyword evidence="4" id="KW-1185">Reference proteome</keyword>
<feature type="region of interest" description="Disordered" evidence="1">
    <location>
        <begin position="1"/>
        <end position="48"/>
    </location>
</feature>
<dbReference type="Pfam" id="PF08719">
    <property type="entry name" value="NADAR"/>
    <property type="match status" value="1"/>
</dbReference>
<gene>
    <name evidence="3" type="ORF">OFUS_LOCUS1122</name>
</gene>
<dbReference type="NCBIfam" id="TIGR02464">
    <property type="entry name" value="ribofla_fusion"/>
    <property type="match status" value="1"/>
</dbReference>
<comment type="caution">
    <text evidence="3">The sequence shown here is derived from an EMBL/GenBank/DDBJ whole genome shotgun (WGS) entry which is preliminary data.</text>
</comment>
<dbReference type="Gene3D" id="1.10.357.40">
    <property type="entry name" value="YbiA-like"/>
    <property type="match status" value="1"/>
</dbReference>
<evidence type="ECO:0000259" key="2">
    <source>
        <dbReference type="Pfam" id="PF08719"/>
    </source>
</evidence>
<organism evidence="3 4">
    <name type="scientific">Owenia fusiformis</name>
    <name type="common">Polychaete worm</name>
    <dbReference type="NCBI Taxonomy" id="6347"/>
    <lineage>
        <taxon>Eukaryota</taxon>
        <taxon>Metazoa</taxon>
        <taxon>Spiralia</taxon>
        <taxon>Lophotrochozoa</taxon>
        <taxon>Annelida</taxon>
        <taxon>Polychaeta</taxon>
        <taxon>Sedentaria</taxon>
        <taxon>Canalipalpata</taxon>
        <taxon>Sabellida</taxon>
        <taxon>Oweniida</taxon>
        <taxon>Oweniidae</taxon>
        <taxon>Owenia</taxon>
    </lineage>
</organism>
<dbReference type="Gene3D" id="3.30.70.1820">
    <property type="entry name" value="L1 transposable element, RRM domain"/>
    <property type="match status" value="1"/>
</dbReference>
<evidence type="ECO:0000313" key="4">
    <source>
        <dbReference type="Proteomes" id="UP000749559"/>
    </source>
</evidence>
<reference evidence="3" key="1">
    <citation type="submission" date="2022-03" db="EMBL/GenBank/DDBJ databases">
        <authorList>
            <person name="Martin C."/>
        </authorList>
    </citation>
    <scope>NUCLEOTIDE SEQUENCE</scope>
</reference>
<dbReference type="CDD" id="cd15457">
    <property type="entry name" value="NADAR"/>
    <property type="match status" value="1"/>
</dbReference>
<protein>
    <recommendedName>
        <fullName evidence="2">NADAR domain-containing protein</fullName>
    </recommendedName>
</protein>
<feature type="compositionally biased region" description="Basic residues" evidence="1">
    <location>
        <begin position="1"/>
        <end position="18"/>
    </location>
</feature>
<dbReference type="SUPFAM" id="SSF143990">
    <property type="entry name" value="YbiA-like"/>
    <property type="match status" value="1"/>
</dbReference>
<dbReference type="EMBL" id="CAIIXF020000001">
    <property type="protein sequence ID" value="CAH1773540.1"/>
    <property type="molecule type" value="Genomic_DNA"/>
</dbReference>
<dbReference type="InterPro" id="IPR004244">
    <property type="entry name" value="Transposase_22"/>
</dbReference>